<dbReference type="EMBL" id="FQYV01000005">
    <property type="protein sequence ID" value="SHI79020.1"/>
    <property type="molecule type" value="Genomic_DNA"/>
</dbReference>
<feature type="chain" id="PRO_5009916921" evidence="2">
    <location>
        <begin position="21"/>
        <end position="490"/>
    </location>
</feature>
<dbReference type="NCBIfam" id="TIGR04183">
    <property type="entry name" value="Por_Secre_tail"/>
    <property type="match status" value="1"/>
</dbReference>
<evidence type="ECO:0000256" key="1">
    <source>
        <dbReference type="ARBA" id="ARBA00022729"/>
    </source>
</evidence>
<gene>
    <name evidence="4" type="ORF">SAMN04487908_105166</name>
</gene>
<keyword evidence="1 2" id="KW-0732">Signal</keyword>
<accession>A0A1M6E0X9</accession>
<sequence>MKQITLSILLAFLTFSSLFAQDYTTPNTGVVWSLADIAAASPTTITGSGSNYTLLGNLTVAENDTVLIETDLTLSIDAGLRITVFGTFIVDSNQVTFTAIDQAAPYDGFRFEDNSVINIKNSTITYGGGLRVLTANFIITDSTLSFNVSGTTSSAVIQLSKGKPQILFNTITFNENPAIGSAANAQVSAVINGNYIEGNNIVNSNRPQINLGVTIPSETLQIINNTIIGDPANDMAGGIALANFVGGNMDANITQNIIRNNRYGIAILGTNANVEITYNIIEDNNTQGNPDLGGSGINVISASSTMTVNIIGNEIRRNLWGITLQDQAMINLGADVTNGGNNTFSENGNGGVVYALYNNTPNTILAKQNCWIEGQESTAQDVEGVIFHNVDDPSLGEVVFEPFLCGITVGIEDNNLANFGFYPNPVKNEINFNNIHSFETVEIYGIQGNLISTKVILEGVQTLPVNLPSGLYFVNFSSKTGSITKKMIVE</sequence>
<protein>
    <submittedName>
        <fullName evidence="4">Por secretion system C-terminal sorting domain-containing protein</fullName>
    </submittedName>
</protein>
<dbReference type="AlphaFoldDB" id="A0A1M6E0X9"/>
<dbReference type="OrthoDB" id="1230183at2"/>
<dbReference type="InterPro" id="IPR026444">
    <property type="entry name" value="Secre_tail"/>
</dbReference>
<organism evidence="4 5">
    <name type="scientific">Aequorivita viscosa</name>
    <dbReference type="NCBI Taxonomy" id="797419"/>
    <lineage>
        <taxon>Bacteria</taxon>
        <taxon>Pseudomonadati</taxon>
        <taxon>Bacteroidota</taxon>
        <taxon>Flavobacteriia</taxon>
        <taxon>Flavobacteriales</taxon>
        <taxon>Flavobacteriaceae</taxon>
        <taxon>Aequorivita</taxon>
    </lineage>
</organism>
<evidence type="ECO:0000313" key="4">
    <source>
        <dbReference type="EMBL" id="SHI79020.1"/>
    </source>
</evidence>
<dbReference type="RefSeq" id="WP_073216057.1">
    <property type="nucleotide sequence ID" value="NZ_FNNS01000006.1"/>
</dbReference>
<evidence type="ECO:0000259" key="3">
    <source>
        <dbReference type="Pfam" id="PF18962"/>
    </source>
</evidence>
<dbReference type="InterPro" id="IPR011050">
    <property type="entry name" value="Pectin_lyase_fold/virulence"/>
</dbReference>
<dbReference type="STRING" id="797419.SAMN05216556_1066"/>
<feature type="signal peptide" evidence="2">
    <location>
        <begin position="1"/>
        <end position="20"/>
    </location>
</feature>
<evidence type="ECO:0000313" key="5">
    <source>
        <dbReference type="Proteomes" id="UP000184172"/>
    </source>
</evidence>
<proteinExistence type="predicted"/>
<evidence type="ECO:0000256" key="2">
    <source>
        <dbReference type="SAM" id="SignalP"/>
    </source>
</evidence>
<keyword evidence="5" id="KW-1185">Reference proteome</keyword>
<dbReference type="Pfam" id="PF18962">
    <property type="entry name" value="Por_Secre_tail"/>
    <property type="match status" value="1"/>
</dbReference>
<dbReference type="SMART" id="SM00710">
    <property type="entry name" value="PbH1"/>
    <property type="match status" value="5"/>
</dbReference>
<dbReference type="Proteomes" id="UP000184172">
    <property type="component" value="Unassembled WGS sequence"/>
</dbReference>
<dbReference type="InterPro" id="IPR006626">
    <property type="entry name" value="PbH1"/>
</dbReference>
<dbReference type="SUPFAM" id="SSF51126">
    <property type="entry name" value="Pectin lyase-like"/>
    <property type="match status" value="1"/>
</dbReference>
<name>A0A1M6E0X9_9FLAO</name>
<reference evidence="5" key="1">
    <citation type="submission" date="2016-11" db="EMBL/GenBank/DDBJ databases">
        <authorList>
            <person name="Varghese N."/>
            <person name="Submissions S."/>
        </authorList>
    </citation>
    <scope>NUCLEOTIDE SEQUENCE [LARGE SCALE GENOMIC DNA]</scope>
    <source>
        <strain evidence="5">DSM 26349</strain>
    </source>
</reference>
<feature type="domain" description="Secretion system C-terminal sorting" evidence="3">
    <location>
        <begin position="422"/>
        <end position="489"/>
    </location>
</feature>